<dbReference type="Gene3D" id="3.30.420.40">
    <property type="match status" value="1"/>
</dbReference>
<accession>A0A2A9NI34</accession>
<evidence type="ECO:0000256" key="1">
    <source>
        <dbReference type="SAM" id="MobiDB-lite"/>
    </source>
</evidence>
<keyword evidence="3" id="KW-1185">Reference proteome</keyword>
<dbReference type="STRING" id="703135.A0A2A9NI34"/>
<dbReference type="AlphaFoldDB" id="A0A2A9NI34"/>
<dbReference type="EMBL" id="KZ302119">
    <property type="protein sequence ID" value="PFH47323.1"/>
    <property type="molecule type" value="Genomic_DNA"/>
</dbReference>
<dbReference type="Proteomes" id="UP000242287">
    <property type="component" value="Unassembled WGS sequence"/>
</dbReference>
<feature type="compositionally biased region" description="Low complexity" evidence="1">
    <location>
        <begin position="29"/>
        <end position="42"/>
    </location>
</feature>
<dbReference type="CDD" id="cd10170">
    <property type="entry name" value="ASKHA_NBD_HSP70"/>
    <property type="match status" value="1"/>
</dbReference>
<feature type="region of interest" description="Disordered" evidence="1">
    <location>
        <begin position="1"/>
        <end position="51"/>
    </location>
</feature>
<dbReference type="PANTHER" id="PTHR14187">
    <property type="entry name" value="ALPHA KINASE/ELONGATION FACTOR 2 KINASE"/>
    <property type="match status" value="1"/>
</dbReference>
<feature type="compositionally biased region" description="Polar residues" evidence="1">
    <location>
        <begin position="1"/>
        <end position="11"/>
    </location>
</feature>
<dbReference type="SUPFAM" id="SSF53067">
    <property type="entry name" value="Actin-like ATPase domain"/>
    <property type="match status" value="2"/>
</dbReference>
<sequence>MADRNNQQPTFGTGDYPNGQPPTFGSDHPNNQPSSTSNSQQTVQAAKKRPPYNGPTKKLVIAFDIGTTFSGVSYAILEPDQVPQILGVTQFPGQEHVGGDSKIPSVILYDNYGNVLAVGAEADTDMYPDLLENSETQRAEWFKLHLRPPHLDNEHRSDINKIPPLPKYKTAIDVFGDLLAYLFVATKDYIQQRQGRDLWYSVEDNIDYVLSHPNGWEGKQQAEMRQAAISAGLVRNDEDATKRVSFVTEGEASLHFCMGKIPNALLNKGNEGVIVIDCGGGTIDISSYKHLSGMLFQEIAPVECLFQGSIFVTHRAREYLTNYLSGTKFGSKEDIDIMAKAFDKTTKPSFKTVSKTYYVRFGRSADNDPSNGIRSGSVKMEGPDIARFFDPAVDGIVKAIKAQSTNSPVPIKTVFLVGGFATSDYLYKTLEGRLSTGGIQILRPDAYLNKAVAEGSVSFYLDHYVTTRIAKYTYGIKVNADFDPDNSEHRRRERHAFVGADGTRRLPGSFSPILTKGTEVAETKEFRHSYNYTYTEQEYKNFRPARFSLRRYRGHKRQVPDWVDEDPDNFDRMCKITAKASLFRGQMTPHYKGSKKYYELKFDVVLLFGFTELKAQIAWKENGKEIYGPAAVSYDLD</sequence>
<protein>
    <submittedName>
        <fullName evidence="2">Uncharacterized protein</fullName>
    </submittedName>
</protein>
<reference evidence="2 3" key="1">
    <citation type="submission" date="2014-02" db="EMBL/GenBank/DDBJ databases">
        <title>Transposable element dynamics among asymbiotic and ectomycorrhizal Amanita fungi.</title>
        <authorList>
            <consortium name="DOE Joint Genome Institute"/>
            <person name="Hess J."/>
            <person name="Skrede I."/>
            <person name="Wolfe B."/>
            <person name="LaButti K."/>
            <person name="Ohm R.A."/>
            <person name="Grigoriev I.V."/>
            <person name="Pringle A."/>
        </authorList>
    </citation>
    <scope>NUCLEOTIDE SEQUENCE [LARGE SCALE GENOMIC DNA]</scope>
    <source>
        <strain evidence="2 3">SKay4041</strain>
    </source>
</reference>
<dbReference type="InterPro" id="IPR043129">
    <property type="entry name" value="ATPase_NBD"/>
</dbReference>
<name>A0A2A9NI34_9AGAR</name>
<dbReference type="PANTHER" id="PTHR14187:SF5">
    <property type="entry name" value="HEAT SHOCK 70 KDA PROTEIN 12A"/>
    <property type="match status" value="1"/>
</dbReference>
<dbReference type="OrthoDB" id="2963168at2759"/>
<evidence type="ECO:0000313" key="3">
    <source>
        <dbReference type="Proteomes" id="UP000242287"/>
    </source>
</evidence>
<proteinExistence type="predicted"/>
<gene>
    <name evidence="2" type="ORF">AMATHDRAFT_43014</name>
</gene>
<organism evidence="2 3">
    <name type="scientific">Amanita thiersii Skay4041</name>
    <dbReference type="NCBI Taxonomy" id="703135"/>
    <lineage>
        <taxon>Eukaryota</taxon>
        <taxon>Fungi</taxon>
        <taxon>Dikarya</taxon>
        <taxon>Basidiomycota</taxon>
        <taxon>Agaricomycotina</taxon>
        <taxon>Agaricomycetes</taxon>
        <taxon>Agaricomycetidae</taxon>
        <taxon>Agaricales</taxon>
        <taxon>Pluteineae</taxon>
        <taxon>Amanitaceae</taxon>
        <taxon>Amanita</taxon>
    </lineage>
</organism>
<evidence type="ECO:0000313" key="2">
    <source>
        <dbReference type="EMBL" id="PFH47323.1"/>
    </source>
</evidence>